<name>B3Q3X4_RHIE6</name>
<geneLocation type="plasmid" evidence="1 2">
    <name>pC</name>
</geneLocation>
<evidence type="ECO:0000313" key="2">
    <source>
        <dbReference type="Proteomes" id="UP000008817"/>
    </source>
</evidence>
<sequence>MKSIGGGMKEVVPTERNQHSGAVRRISGILATLRAEQGSRGSLSIAAVREAEPTAPARAFLLRLLKMTMPSTGLDGPTAS</sequence>
<organism evidence="1 2">
    <name type="scientific">Rhizobium etli (strain CIAT 652)</name>
    <dbReference type="NCBI Taxonomy" id="491916"/>
    <lineage>
        <taxon>Bacteria</taxon>
        <taxon>Pseudomonadati</taxon>
        <taxon>Pseudomonadota</taxon>
        <taxon>Alphaproteobacteria</taxon>
        <taxon>Hyphomicrobiales</taxon>
        <taxon>Rhizobiaceae</taxon>
        <taxon>Rhizobium/Agrobacterium group</taxon>
        <taxon>Rhizobium</taxon>
    </lineage>
</organism>
<protein>
    <submittedName>
        <fullName evidence="1">Uncharacterized protein</fullName>
    </submittedName>
</protein>
<accession>B3Q3X4</accession>
<evidence type="ECO:0000313" key="1">
    <source>
        <dbReference type="EMBL" id="ACE94984.1"/>
    </source>
</evidence>
<gene>
    <name evidence="1" type="ordered locus">RHECIAT_PC0000914</name>
</gene>
<dbReference type="AlphaFoldDB" id="B3Q3X4"/>
<keyword evidence="1" id="KW-0614">Plasmid</keyword>
<reference evidence="1 2" key="1">
    <citation type="submission" date="2008-04" db="EMBL/GenBank/DDBJ databases">
        <title>Genome diversity and DNA divergence of Rhizobium etli.</title>
        <authorList>
            <person name="Gonzalez V."/>
            <person name="Acosta J.L."/>
            <person name="Santamaria R.I."/>
            <person name="Bustos P."/>
            <person name="Hernandez-Gonzalez I.L."/>
            <person name="Fernandez J.L."/>
            <person name="Diaz R."/>
            <person name="Flores M."/>
            <person name="Mora J."/>
            <person name="Palacios R."/>
            <person name="Davila G."/>
        </authorList>
    </citation>
    <scope>NUCLEOTIDE SEQUENCE [LARGE SCALE GENOMIC DNA]</scope>
    <source>
        <strain evidence="2">CIAT 652</strain>
        <plasmid evidence="2">Plasmid pC</plasmid>
    </source>
</reference>
<proteinExistence type="predicted"/>
<dbReference type="Proteomes" id="UP000008817">
    <property type="component" value="Plasmid pC"/>
</dbReference>
<dbReference type="EMBL" id="CP001077">
    <property type="protein sequence ID" value="ACE94984.1"/>
    <property type="molecule type" value="Genomic_DNA"/>
</dbReference>
<dbReference type="HOGENOM" id="CLU_2587233_0_0_5"/>
<dbReference type="KEGG" id="rec:RHECIAT_PC0000914"/>